<proteinExistence type="inferred from homology"/>
<feature type="domain" description="CusB-like beta-barrel" evidence="5">
    <location>
        <begin position="359"/>
        <end position="435"/>
    </location>
</feature>
<dbReference type="InterPro" id="IPR058649">
    <property type="entry name" value="CzcB_C"/>
</dbReference>
<evidence type="ECO:0000259" key="5">
    <source>
        <dbReference type="Pfam" id="PF25954"/>
    </source>
</evidence>
<dbReference type="InterPro" id="IPR058646">
    <property type="entry name" value="CzcB_N"/>
</dbReference>
<dbReference type="Gene3D" id="2.40.30.170">
    <property type="match status" value="1"/>
</dbReference>
<evidence type="ECO:0000313" key="10">
    <source>
        <dbReference type="Proteomes" id="UP000199561"/>
    </source>
</evidence>
<dbReference type="GO" id="GO:0016020">
    <property type="term" value="C:membrane"/>
    <property type="evidence" value="ECO:0007669"/>
    <property type="project" value="InterPro"/>
</dbReference>
<dbReference type="FunFam" id="2.40.30.170:FF:000010">
    <property type="entry name" value="Efflux RND transporter periplasmic adaptor subunit"/>
    <property type="match status" value="1"/>
</dbReference>
<evidence type="ECO:0000256" key="2">
    <source>
        <dbReference type="ARBA" id="ARBA00022448"/>
    </source>
</evidence>
<dbReference type="EMBL" id="FOUF01000014">
    <property type="protein sequence ID" value="SFM36753.1"/>
    <property type="molecule type" value="Genomic_DNA"/>
</dbReference>
<dbReference type="PANTHER" id="PTHR30097:SF4">
    <property type="entry name" value="SLR6042 PROTEIN"/>
    <property type="match status" value="1"/>
</dbReference>
<dbReference type="Proteomes" id="UP000199561">
    <property type="component" value="Unassembled WGS sequence"/>
</dbReference>
<dbReference type="NCBIfam" id="TIGR01730">
    <property type="entry name" value="RND_mfp"/>
    <property type="match status" value="1"/>
</dbReference>
<keyword evidence="3" id="KW-1133">Transmembrane helix</keyword>
<dbReference type="Pfam" id="PF25954">
    <property type="entry name" value="Beta-barrel_RND_2"/>
    <property type="match status" value="1"/>
</dbReference>
<keyword evidence="3" id="KW-0472">Membrane</keyword>
<dbReference type="AlphaFoldDB" id="A0A1I4QAS6"/>
<feature type="transmembrane region" description="Helical" evidence="3">
    <location>
        <begin position="6"/>
        <end position="25"/>
    </location>
</feature>
<dbReference type="Gene3D" id="1.10.287.470">
    <property type="entry name" value="Helix hairpin bin"/>
    <property type="match status" value="1"/>
</dbReference>
<dbReference type="GO" id="GO:0030288">
    <property type="term" value="C:outer membrane-bounded periplasmic space"/>
    <property type="evidence" value="ECO:0007669"/>
    <property type="project" value="TreeGrafter"/>
</dbReference>
<evidence type="ECO:0000256" key="1">
    <source>
        <dbReference type="ARBA" id="ARBA00009477"/>
    </source>
</evidence>
<gene>
    <name evidence="9" type="ORF">SAMN05421880_11435</name>
</gene>
<dbReference type="InterPro" id="IPR058792">
    <property type="entry name" value="Beta-barrel_RND_2"/>
</dbReference>
<keyword evidence="3" id="KW-0812">Transmembrane</keyword>
<evidence type="ECO:0000313" key="9">
    <source>
        <dbReference type="EMBL" id="SFM36753.1"/>
    </source>
</evidence>
<dbReference type="GO" id="GO:0060003">
    <property type="term" value="P:copper ion export"/>
    <property type="evidence" value="ECO:0007669"/>
    <property type="project" value="TreeGrafter"/>
</dbReference>
<dbReference type="SUPFAM" id="SSF111369">
    <property type="entry name" value="HlyD-like secretion proteins"/>
    <property type="match status" value="1"/>
</dbReference>
<dbReference type="InterPro" id="IPR058648">
    <property type="entry name" value="HH_CzcB-like"/>
</dbReference>
<keyword evidence="2" id="KW-0813">Transport</keyword>
<dbReference type="InterPro" id="IPR051909">
    <property type="entry name" value="MFP_Cation_Efflux"/>
</dbReference>
<feature type="domain" description="CzcB N-terminal" evidence="6">
    <location>
        <begin position="71"/>
        <end position="162"/>
    </location>
</feature>
<dbReference type="Pfam" id="PF25975">
    <property type="entry name" value="CzcB_C"/>
    <property type="match status" value="1"/>
</dbReference>
<sequence>MEKTRWVPIAVVIIIGAVLGGLILMTDKTDPHGLLDNEVSPAGEEHGNLFSEKLKAAEGEQDGPIRGPQGGMLFTSDNFGVEVMIFEKGVPPQFRVYLYHQGKRLAPAEASVSITLTRLGASAQFFRFTPEGDYLVGDQEVDEPHSFDMAIAAEWNGRTFRWGYSQVEARVEMSDETLKSAGIEIETAGPAIIKPTLRLPGEITFNEHTILQVVPRLAGMVTAVERHHGQHVQAGEVLAVIESPMLADLYSQYLVARKRLALAKTTYEREKQLWEEKITAKQEYLTAQQQWEEAGIALELAAERLRALGVKPEASHAGKNLARYEIRAPIPGIITAKAIVLGEAVKEDKAIYTIADVSTVWAAITVYPKDLNIVSVGQQAIIKATAFEVEGEGVITYVTTLIGGPTRAATARVELDNRDGKWRPGMFVNAELVAEEIEVPVAVSVEAIQTLHDWSVVFGRYGPYFEARPLELGRSDGKMVEVLKGLTAGEKYAVGNSFAIKAELGKAGASHDH</sequence>
<feature type="domain" description="CzcB-like C-terminal circularly permuted SH3-like" evidence="8">
    <location>
        <begin position="441"/>
        <end position="501"/>
    </location>
</feature>
<feature type="domain" description="CzcB-like barrel-sandwich hybrid" evidence="7">
    <location>
        <begin position="210"/>
        <end position="356"/>
    </location>
</feature>
<evidence type="ECO:0000259" key="8">
    <source>
        <dbReference type="Pfam" id="PF25975"/>
    </source>
</evidence>
<evidence type="ECO:0000256" key="3">
    <source>
        <dbReference type="SAM" id="Phobius"/>
    </source>
</evidence>
<feature type="domain" description="CzcB-like alpha-helical hairpin" evidence="4">
    <location>
        <begin position="248"/>
        <end position="307"/>
    </location>
</feature>
<dbReference type="Pfam" id="PF25973">
    <property type="entry name" value="BSH_CzcB"/>
    <property type="match status" value="1"/>
</dbReference>
<accession>A0A1I4QAS6</accession>
<evidence type="ECO:0000259" key="7">
    <source>
        <dbReference type="Pfam" id="PF25973"/>
    </source>
</evidence>
<evidence type="ECO:0000259" key="6">
    <source>
        <dbReference type="Pfam" id="PF25971"/>
    </source>
</evidence>
<dbReference type="GO" id="GO:0046914">
    <property type="term" value="F:transition metal ion binding"/>
    <property type="evidence" value="ECO:0007669"/>
    <property type="project" value="TreeGrafter"/>
</dbReference>
<comment type="similarity">
    <text evidence="1">Belongs to the membrane fusion protein (MFP) (TC 8.A.1) family.</text>
</comment>
<dbReference type="RefSeq" id="WP_090668860.1">
    <property type="nucleotide sequence ID" value="NZ_FOUF01000014.1"/>
</dbReference>
<dbReference type="STRING" id="52442.SAMN05421880_11435"/>
<dbReference type="Gene3D" id="2.40.420.20">
    <property type="match status" value="1"/>
</dbReference>
<dbReference type="InterPro" id="IPR058647">
    <property type="entry name" value="BSH_CzcB-like"/>
</dbReference>
<protein>
    <submittedName>
        <fullName evidence="9">Membrane fusion protein, cobalt-zinc-cadmium efflux system</fullName>
    </submittedName>
</protein>
<organism evidence="9 10">
    <name type="scientific">Nitrosomonas nitrosa</name>
    <dbReference type="NCBI Taxonomy" id="52442"/>
    <lineage>
        <taxon>Bacteria</taxon>
        <taxon>Pseudomonadati</taxon>
        <taxon>Pseudomonadota</taxon>
        <taxon>Betaproteobacteria</taxon>
        <taxon>Nitrosomonadales</taxon>
        <taxon>Nitrosomonadaceae</taxon>
        <taxon>Nitrosomonas</taxon>
    </lineage>
</organism>
<dbReference type="Pfam" id="PF25971">
    <property type="entry name" value="CzcB_N"/>
    <property type="match status" value="1"/>
</dbReference>
<evidence type="ECO:0000259" key="4">
    <source>
        <dbReference type="Pfam" id="PF25893"/>
    </source>
</evidence>
<dbReference type="Pfam" id="PF25893">
    <property type="entry name" value="HH_CzcB"/>
    <property type="match status" value="1"/>
</dbReference>
<dbReference type="GO" id="GO:0022857">
    <property type="term" value="F:transmembrane transporter activity"/>
    <property type="evidence" value="ECO:0007669"/>
    <property type="project" value="InterPro"/>
</dbReference>
<name>A0A1I4QAS6_9PROT</name>
<keyword evidence="10" id="KW-1185">Reference proteome</keyword>
<dbReference type="GO" id="GO:0015679">
    <property type="term" value="P:plasma membrane copper ion transport"/>
    <property type="evidence" value="ECO:0007669"/>
    <property type="project" value="TreeGrafter"/>
</dbReference>
<dbReference type="InterPro" id="IPR006143">
    <property type="entry name" value="RND_pump_MFP"/>
</dbReference>
<reference evidence="9 10" key="1">
    <citation type="submission" date="2016-10" db="EMBL/GenBank/DDBJ databases">
        <authorList>
            <person name="de Groot N.N."/>
        </authorList>
    </citation>
    <scope>NUCLEOTIDE SEQUENCE [LARGE SCALE GENOMIC DNA]</scope>
    <source>
        <strain evidence="9 10">Nm146</strain>
    </source>
</reference>
<dbReference type="PANTHER" id="PTHR30097">
    <property type="entry name" value="CATION EFFLUX SYSTEM PROTEIN CUSB"/>
    <property type="match status" value="1"/>
</dbReference>